<name>A0ABQ6GVX8_9GAMM</name>
<sequence length="124" mass="14369">MVLPKVIYENLPYLYFLLSGALLAYGDSWYYIFSGAIFYIVACVVLVTRSAHRRLDKQNYRAIKHALPELLYEYLPYTYGAIGIFILMSTRQPILQFVAFALFVLALRNLVCRRTNRSKAKGLF</sequence>
<feature type="transmembrane region" description="Helical" evidence="1">
    <location>
        <begin position="31"/>
        <end position="49"/>
    </location>
</feature>
<evidence type="ECO:0000256" key="1">
    <source>
        <dbReference type="SAM" id="Phobius"/>
    </source>
</evidence>
<evidence type="ECO:0000313" key="2">
    <source>
        <dbReference type="EMBL" id="GLX80068.1"/>
    </source>
</evidence>
<evidence type="ECO:0000313" key="3">
    <source>
        <dbReference type="Proteomes" id="UP001157186"/>
    </source>
</evidence>
<dbReference type="Proteomes" id="UP001157186">
    <property type="component" value="Unassembled WGS sequence"/>
</dbReference>
<keyword evidence="1" id="KW-0812">Transmembrane</keyword>
<feature type="transmembrane region" description="Helical" evidence="1">
    <location>
        <begin position="7"/>
        <end position="25"/>
    </location>
</feature>
<organism evidence="2 3">
    <name type="scientific">Thalassotalea insulae</name>
    <dbReference type="NCBI Taxonomy" id="2056778"/>
    <lineage>
        <taxon>Bacteria</taxon>
        <taxon>Pseudomonadati</taxon>
        <taxon>Pseudomonadota</taxon>
        <taxon>Gammaproteobacteria</taxon>
        <taxon>Alteromonadales</taxon>
        <taxon>Colwelliaceae</taxon>
        <taxon>Thalassotalea</taxon>
    </lineage>
</organism>
<feature type="transmembrane region" description="Helical" evidence="1">
    <location>
        <begin position="94"/>
        <end position="111"/>
    </location>
</feature>
<protein>
    <submittedName>
        <fullName evidence="2">Uncharacterized protein</fullName>
    </submittedName>
</protein>
<reference evidence="2 3" key="1">
    <citation type="submission" date="2023-03" db="EMBL/GenBank/DDBJ databases">
        <title>Draft genome sequence of Thalassotalea insulae KCTC 62186T.</title>
        <authorList>
            <person name="Sawabe T."/>
        </authorList>
    </citation>
    <scope>NUCLEOTIDE SEQUENCE [LARGE SCALE GENOMIC DNA]</scope>
    <source>
        <strain evidence="2 3">KCTC 62186</strain>
    </source>
</reference>
<accession>A0ABQ6GVX8</accession>
<comment type="caution">
    <text evidence="2">The sequence shown here is derived from an EMBL/GenBank/DDBJ whole genome shotgun (WGS) entry which is preliminary data.</text>
</comment>
<keyword evidence="1" id="KW-0472">Membrane</keyword>
<keyword evidence="3" id="KW-1185">Reference proteome</keyword>
<dbReference type="EMBL" id="BSST01000001">
    <property type="protein sequence ID" value="GLX80068.1"/>
    <property type="molecule type" value="Genomic_DNA"/>
</dbReference>
<feature type="transmembrane region" description="Helical" evidence="1">
    <location>
        <begin position="70"/>
        <end position="88"/>
    </location>
</feature>
<keyword evidence="1" id="KW-1133">Transmembrane helix</keyword>
<proteinExistence type="predicted"/>
<gene>
    <name evidence="2" type="ORF">tinsulaeT_34080</name>
</gene>